<dbReference type="RefSeq" id="WP_157552808.1">
    <property type="nucleotide sequence ID" value="NZ_CP130472.1"/>
</dbReference>
<proteinExistence type="predicted"/>
<protein>
    <submittedName>
        <fullName evidence="1">Uncharacterized protein</fullName>
    </submittedName>
</protein>
<reference evidence="1 2" key="1">
    <citation type="submission" date="2023-07" db="EMBL/GenBank/DDBJ databases">
        <title>Micromonospora profundi TRM 95458 converts glycerol to a new osmotic compound.</title>
        <authorList>
            <person name="Lu D."/>
        </authorList>
    </citation>
    <scope>NUCLEOTIDE SEQUENCE [LARGE SCALE GENOMIC DNA]</scope>
    <source>
        <strain evidence="1 2">TRM95458</strain>
    </source>
</reference>
<evidence type="ECO:0000313" key="1">
    <source>
        <dbReference type="EMBL" id="WLS44814.1"/>
    </source>
</evidence>
<evidence type="ECO:0000313" key="2">
    <source>
        <dbReference type="Proteomes" id="UP001235874"/>
    </source>
</evidence>
<dbReference type="KEGG" id="mprn:Q3V37_26080"/>
<name>A0AAJ6HVK6_9ACTN</name>
<organism evidence="1 2">
    <name type="scientific">Micromonospora profundi</name>
    <dbReference type="NCBI Taxonomy" id="1420889"/>
    <lineage>
        <taxon>Bacteria</taxon>
        <taxon>Bacillati</taxon>
        <taxon>Actinomycetota</taxon>
        <taxon>Actinomycetes</taxon>
        <taxon>Micromonosporales</taxon>
        <taxon>Micromonosporaceae</taxon>
        <taxon>Micromonospora</taxon>
    </lineage>
</organism>
<dbReference type="Proteomes" id="UP001235874">
    <property type="component" value="Chromosome"/>
</dbReference>
<gene>
    <name evidence="1" type="ORF">Q3V37_26080</name>
</gene>
<accession>A0AAJ6HVK6</accession>
<keyword evidence="2" id="KW-1185">Reference proteome</keyword>
<dbReference type="AlphaFoldDB" id="A0AAJ6HVK6"/>
<dbReference type="EMBL" id="CP130472">
    <property type="protein sequence ID" value="WLS44814.1"/>
    <property type="molecule type" value="Genomic_DNA"/>
</dbReference>
<sequence length="147" mass="15927">MMGTQGIILYRSSVSTAKPGNERFRPSLRLTPGDTCRVGIPARIIHVIDVDEYNPPQETGWLPRPSPSLLVLRAGEAPDAASELQGTSIEPGGGVPFTLELFFRPYAFLEVGDDVDVVADGRAWRFDGPWTWAAYDSAGGVLAWPGL</sequence>